<gene>
    <name evidence="4" type="ORF">DDJ31_14440</name>
    <name evidence="3" type="ORF">ELQ87_24835</name>
</gene>
<evidence type="ECO:0000313" key="3">
    <source>
        <dbReference type="EMBL" id="AZS87114.1"/>
    </source>
</evidence>
<feature type="region of interest" description="Disordered" evidence="1">
    <location>
        <begin position="1"/>
        <end position="20"/>
    </location>
</feature>
<organism evidence="3 5">
    <name type="scientific">Streptomyces griseoviridis</name>
    <dbReference type="NCBI Taxonomy" id="45398"/>
    <lineage>
        <taxon>Bacteria</taxon>
        <taxon>Bacillati</taxon>
        <taxon>Actinomycetota</taxon>
        <taxon>Actinomycetes</taxon>
        <taxon>Kitasatosporales</taxon>
        <taxon>Streptomycetaceae</taxon>
        <taxon>Streptomyces</taxon>
    </lineage>
</organism>
<evidence type="ECO:0000256" key="1">
    <source>
        <dbReference type="SAM" id="MobiDB-lite"/>
    </source>
</evidence>
<evidence type="ECO:0000313" key="6">
    <source>
        <dbReference type="Proteomes" id="UP000501753"/>
    </source>
</evidence>
<evidence type="ECO:0000313" key="5">
    <source>
        <dbReference type="Proteomes" id="UP000271291"/>
    </source>
</evidence>
<sequence>MEPEDRPVGRDEAARTPAAPAPRGRVLWHRGWGVCAVLLGAVLLAAAGVGLAVVPASVAEERAFRSALPCGVATLDDCLRPVTATVSGTEIRDHPKNPRYDLHLTGAPAAPRSLPMGGADPLLRHLRAGDEVVVTRWRDYAPAVTKDGVTQSTDDTPEGRSLFTTAGSLALAALGLFAFRAGQSAVARARAFATEGVPPRLLLRGVQAAGAALLAVPAGLFGVWTGPLGVIVLWLPAVALLLLATRDLDTPQPN</sequence>
<feature type="transmembrane region" description="Helical" evidence="2">
    <location>
        <begin position="201"/>
        <end position="220"/>
    </location>
</feature>
<proteinExistence type="predicted"/>
<feature type="transmembrane region" description="Helical" evidence="2">
    <location>
        <begin position="226"/>
        <end position="244"/>
    </location>
</feature>
<dbReference type="EMBL" id="CP029078">
    <property type="protein sequence ID" value="QCN86030.1"/>
    <property type="molecule type" value="Genomic_DNA"/>
</dbReference>
<dbReference type="EMBL" id="CP034687">
    <property type="protein sequence ID" value="AZS87114.1"/>
    <property type="molecule type" value="Genomic_DNA"/>
</dbReference>
<evidence type="ECO:0008006" key="7">
    <source>
        <dbReference type="Google" id="ProtNLM"/>
    </source>
</evidence>
<dbReference type="AlphaFoldDB" id="A0A3Q9KVY5"/>
<protein>
    <recommendedName>
        <fullName evidence="7">Integral membrane protein</fullName>
    </recommendedName>
</protein>
<name>A0A3Q9KVY5_STRGD</name>
<feature type="transmembrane region" description="Helical" evidence="2">
    <location>
        <begin position="32"/>
        <end position="54"/>
    </location>
</feature>
<feature type="transmembrane region" description="Helical" evidence="2">
    <location>
        <begin position="162"/>
        <end position="181"/>
    </location>
</feature>
<keyword evidence="2" id="KW-0812">Transmembrane</keyword>
<evidence type="ECO:0000313" key="4">
    <source>
        <dbReference type="EMBL" id="QCN86030.1"/>
    </source>
</evidence>
<reference evidence="4 6" key="1">
    <citation type="submission" date="2018-04" db="EMBL/GenBank/DDBJ databases">
        <title>Complete genome sequences of Streptomyces griseoviridis K61 and characterization of antagonistic properties of biological control agents.</title>
        <authorList>
            <person name="Mariita R.M."/>
            <person name="Sello J.K."/>
        </authorList>
    </citation>
    <scope>NUCLEOTIDE SEQUENCE [LARGE SCALE GENOMIC DNA]</scope>
    <source>
        <strain evidence="4 6">K61</strain>
    </source>
</reference>
<feature type="compositionally biased region" description="Basic and acidic residues" evidence="1">
    <location>
        <begin position="1"/>
        <end position="14"/>
    </location>
</feature>
<keyword evidence="2" id="KW-1133">Transmembrane helix</keyword>
<dbReference type="OrthoDB" id="4193483at2"/>
<dbReference type="Proteomes" id="UP000501753">
    <property type="component" value="Chromosome"/>
</dbReference>
<keyword evidence="2" id="KW-0472">Membrane</keyword>
<dbReference type="Proteomes" id="UP000271291">
    <property type="component" value="Chromosome"/>
</dbReference>
<dbReference type="RefSeq" id="WP_127179916.1">
    <property type="nucleotide sequence ID" value="NZ_CP029078.1"/>
</dbReference>
<feature type="compositionally biased region" description="Basic and acidic residues" evidence="1">
    <location>
        <begin position="90"/>
        <end position="102"/>
    </location>
</feature>
<keyword evidence="6" id="KW-1185">Reference proteome</keyword>
<dbReference type="KEGG" id="sgd:ELQ87_24835"/>
<evidence type="ECO:0000256" key="2">
    <source>
        <dbReference type="SAM" id="Phobius"/>
    </source>
</evidence>
<accession>A0A3Q9KVY5</accession>
<feature type="region of interest" description="Disordered" evidence="1">
    <location>
        <begin position="89"/>
        <end position="113"/>
    </location>
</feature>
<reference evidence="3 5" key="2">
    <citation type="submission" date="2018-12" db="EMBL/GenBank/DDBJ databases">
        <title>Streptomyces griseoviridis F1-27 complete genome.</title>
        <authorList>
            <person name="Mariita R.M."/>
            <person name="Sello J.K."/>
        </authorList>
    </citation>
    <scope>NUCLEOTIDE SEQUENCE [LARGE SCALE GENOMIC DNA]</scope>
    <source>
        <strain evidence="3 5">F1-27</strain>
    </source>
</reference>